<keyword evidence="1" id="KW-0472">Membrane</keyword>
<feature type="transmembrane region" description="Helical" evidence="1">
    <location>
        <begin position="66"/>
        <end position="89"/>
    </location>
</feature>
<evidence type="ECO:0000313" key="2">
    <source>
        <dbReference type="EMBL" id="MBU9723989.1"/>
    </source>
</evidence>
<evidence type="ECO:0000313" key="3">
    <source>
        <dbReference type="Proteomes" id="UP000790580"/>
    </source>
</evidence>
<feature type="transmembrane region" description="Helical" evidence="1">
    <location>
        <begin position="34"/>
        <end position="54"/>
    </location>
</feature>
<dbReference type="EMBL" id="JAHQCR010000088">
    <property type="protein sequence ID" value="MBU9723989.1"/>
    <property type="molecule type" value="Genomic_DNA"/>
</dbReference>
<proteinExistence type="predicted"/>
<comment type="caution">
    <text evidence="2">The sequence shown here is derived from an EMBL/GenBank/DDBJ whole genome shotgun (WGS) entry which is preliminary data.</text>
</comment>
<reference evidence="2 3" key="1">
    <citation type="submission" date="2021-06" db="EMBL/GenBank/DDBJ databases">
        <title>Bacillus sp. RD4P76, an endophyte from a halophyte.</title>
        <authorList>
            <person name="Sun J.-Q."/>
        </authorList>
    </citation>
    <scope>NUCLEOTIDE SEQUENCE [LARGE SCALE GENOMIC DNA]</scope>
    <source>
        <strain evidence="2 3">JCM 17098</strain>
    </source>
</reference>
<organism evidence="2 3">
    <name type="scientific">Evansella alkalicola</name>
    <dbReference type="NCBI Taxonomy" id="745819"/>
    <lineage>
        <taxon>Bacteria</taxon>
        <taxon>Bacillati</taxon>
        <taxon>Bacillota</taxon>
        <taxon>Bacilli</taxon>
        <taxon>Bacillales</taxon>
        <taxon>Bacillaceae</taxon>
        <taxon>Evansella</taxon>
    </lineage>
</organism>
<keyword evidence="3" id="KW-1185">Reference proteome</keyword>
<name>A0ABS6K1Y8_9BACI</name>
<dbReference type="InterPro" id="IPR020210">
    <property type="entry name" value="Uncharacterised_YpbF_TM"/>
</dbReference>
<keyword evidence="1" id="KW-1133">Transmembrane helix</keyword>
<dbReference type="Proteomes" id="UP000790580">
    <property type="component" value="Unassembled WGS sequence"/>
</dbReference>
<keyword evidence="1" id="KW-0812">Transmembrane</keyword>
<gene>
    <name evidence="2" type="ORF">KS407_21430</name>
</gene>
<dbReference type="RefSeq" id="WP_088075050.1">
    <property type="nucleotide sequence ID" value="NZ_JAHQCR010000088.1"/>
</dbReference>
<dbReference type="Pfam" id="PF10864">
    <property type="entry name" value="DUF2663"/>
    <property type="match status" value="1"/>
</dbReference>
<evidence type="ECO:0000256" key="1">
    <source>
        <dbReference type="SAM" id="Phobius"/>
    </source>
</evidence>
<accession>A0ABS6K1Y8</accession>
<protein>
    <submittedName>
        <fullName evidence="2">YpbF family protein</fullName>
    </submittedName>
</protein>
<sequence>MENKYQKNVKSYDTIVLDALIEAKMKEVKAEKDVTKWGYFFLSVLLAGVVYLVVKLSTGVAVGSYLTFLLSDIFLLIWLGLLFIGFHFFTMKSKYFEKKEKDFDELKEDIIDRASDIWNSPELERKKLLQYQELKEKYDINLYHK</sequence>